<evidence type="ECO:0000313" key="1">
    <source>
        <dbReference type="EMBL" id="OMO54643.1"/>
    </source>
</evidence>
<dbReference type="Proteomes" id="UP000188268">
    <property type="component" value="Unassembled WGS sequence"/>
</dbReference>
<gene>
    <name evidence="1" type="ORF">CCACVL1_27697</name>
</gene>
<organism evidence="1 2">
    <name type="scientific">Corchorus capsularis</name>
    <name type="common">Jute</name>
    <dbReference type="NCBI Taxonomy" id="210143"/>
    <lineage>
        <taxon>Eukaryota</taxon>
        <taxon>Viridiplantae</taxon>
        <taxon>Streptophyta</taxon>
        <taxon>Embryophyta</taxon>
        <taxon>Tracheophyta</taxon>
        <taxon>Spermatophyta</taxon>
        <taxon>Magnoliopsida</taxon>
        <taxon>eudicotyledons</taxon>
        <taxon>Gunneridae</taxon>
        <taxon>Pentapetalae</taxon>
        <taxon>rosids</taxon>
        <taxon>malvids</taxon>
        <taxon>Malvales</taxon>
        <taxon>Malvaceae</taxon>
        <taxon>Grewioideae</taxon>
        <taxon>Apeibeae</taxon>
        <taxon>Corchorus</taxon>
    </lineage>
</organism>
<protein>
    <submittedName>
        <fullName evidence="1">Uncharacterized protein</fullName>
    </submittedName>
</protein>
<comment type="caution">
    <text evidence="1">The sequence shown here is derived from an EMBL/GenBank/DDBJ whole genome shotgun (WGS) entry which is preliminary data.</text>
</comment>
<dbReference type="AlphaFoldDB" id="A0A1R3G995"/>
<feature type="non-terminal residue" evidence="1">
    <location>
        <position position="1"/>
    </location>
</feature>
<dbReference type="Gramene" id="OMO54643">
    <property type="protein sequence ID" value="OMO54643"/>
    <property type="gene ID" value="CCACVL1_27697"/>
</dbReference>
<evidence type="ECO:0000313" key="2">
    <source>
        <dbReference type="Proteomes" id="UP000188268"/>
    </source>
</evidence>
<keyword evidence="2" id="KW-1185">Reference proteome</keyword>
<dbReference type="EMBL" id="AWWV01014902">
    <property type="protein sequence ID" value="OMO54643.1"/>
    <property type="molecule type" value="Genomic_DNA"/>
</dbReference>
<name>A0A1R3G995_COCAP</name>
<sequence length="21" mass="2368">VRPITLHHVMGKAVMIVGYFV</sequence>
<reference evidence="1 2" key="1">
    <citation type="submission" date="2013-09" db="EMBL/GenBank/DDBJ databases">
        <title>Corchorus capsularis genome sequencing.</title>
        <authorList>
            <person name="Alam M."/>
            <person name="Haque M.S."/>
            <person name="Islam M.S."/>
            <person name="Emdad E.M."/>
            <person name="Islam M.M."/>
            <person name="Ahmed B."/>
            <person name="Halim A."/>
            <person name="Hossen Q.M.M."/>
            <person name="Hossain M.Z."/>
            <person name="Ahmed R."/>
            <person name="Khan M.M."/>
            <person name="Islam R."/>
            <person name="Rashid M.M."/>
            <person name="Khan S.A."/>
            <person name="Rahman M.S."/>
            <person name="Alam M."/>
        </authorList>
    </citation>
    <scope>NUCLEOTIDE SEQUENCE [LARGE SCALE GENOMIC DNA]</scope>
    <source>
        <strain evidence="2">cv. CVL-1</strain>
        <tissue evidence="1">Whole seedling</tissue>
    </source>
</reference>
<proteinExistence type="predicted"/>
<accession>A0A1R3G995</accession>